<evidence type="ECO:0000313" key="1">
    <source>
        <dbReference type="EMBL" id="RZC45763.1"/>
    </source>
</evidence>
<organism evidence="1 2">
    <name type="scientific">Papaver somniferum</name>
    <name type="common">Opium poppy</name>
    <dbReference type="NCBI Taxonomy" id="3469"/>
    <lineage>
        <taxon>Eukaryota</taxon>
        <taxon>Viridiplantae</taxon>
        <taxon>Streptophyta</taxon>
        <taxon>Embryophyta</taxon>
        <taxon>Tracheophyta</taxon>
        <taxon>Spermatophyta</taxon>
        <taxon>Magnoliopsida</taxon>
        <taxon>Ranunculales</taxon>
        <taxon>Papaveraceae</taxon>
        <taxon>Papaveroideae</taxon>
        <taxon>Papaver</taxon>
    </lineage>
</organism>
<dbReference type="AlphaFoldDB" id="A0A4Y7IA03"/>
<dbReference type="EMBL" id="CM010715">
    <property type="protein sequence ID" value="RZC45763.1"/>
    <property type="molecule type" value="Genomic_DNA"/>
</dbReference>
<dbReference type="Gramene" id="RZC45763">
    <property type="protein sequence ID" value="RZC45763"/>
    <property type="gene ID" value="C5167_038728"/>
</dbReference>
<keyword evidence="2" id="KW-1185">Reference proteome</keyword>
<reference evidence="1 2" key="1">
    <citation type="journal article" date="2018" name="Science">
        <title>The opium poppy genome and morphinan production.</title>
        <authorList>
            <person name="Guo L."/>
            <person name="Winzer T."/>
            <person name="Yang X."/>
            <person name="Li Y."/>
            <person name="Ning Z."/>
            <person name="He Z."/>
            <person name="Teodor R."/>
            <person name="Lu Y."/>
            <person name="Bowser T.A."/>
            <person name="Graham I.A."/>
            <person name="Ye K."/>
        </authorList>
    </citation>
    <scope>NUCLEOTIDE SEQUENCE [LARGE SCALE GENOMIC DNA]</scope>
    <source>
        <strain evidence="2">cv. HN1</strain>
        <tissue evidence="1">Leaves</tissue>
    </source>
</reference>
<accession>A0A4Y7IA03</accession>
<evidence type="ECO:0000313" key="2">
    <source>
        <dbReference type="Proteomes" id="UP000316621"/>
    </source>
</evidence>
<proteinExistence type="predicted"/>
<gene>
    <name evidence="1" type="ORF">C5167_038728</name>
</gene>
<name>A0A4Y7IA03_PAPSO</name>
<sequence length="70" mass="8185">MPINKGNNTNWTAEHIEYLSGGTFLLFGWKLKELETNFQLPPPLHTLDEWKKTLTSLHQSQNQLRMGVKY</sequence>
<protein>
    <submittedName>
        <fullName evidence="1">Uncharacterized protein</fullName>
    </submittedName>
</protein>
<dbReference type="Proteomes" id="UP000316621">
    <property type="component" value="Chromosome 1"/>
</dbReference>